<dbReference type="Proteomes" id="UP000237684">
    <property type="component" value="Unassembled WGS sequence"/>
</dbReference>
<keyword evidence="1" id="KW-0489">Methyltransferase</keyword>
<reference evidence="1 2" key="1">
    <citation type="journal article" date="2018" name="Syst. Appl. Microbiol.">
        <title>Abditibacterium utsteinense sp. nov., the first cultivated member of candidate phylum FBP, isolated from ice-free Antarctic soil samples.</title>
        <authorList>
            <person name="Tahon G."/>
            <person name="Tytgat B."/>
            <person name="Lebbe L."/>
            <person name="Carlier A."/>
            <person name="Willems A."/>
        </authorList>
    </citation>
    <scope>NUCLEOTIDE SEQUENCE [LARGE SCALE GENOMIC DNA]</scope>
    <source>
        <strain evidence="1 2">LMG 29911</strain>
    </source>
</reference>
<accession>A0A2S8SPT1</accession>
<dbReference type="Gene3D" id="3.40.50.150">
    <property type="entry name" value="Vaccinia Virus protein VP39"/>
    <property type="match status" value="1"/>
</dbReference>
<gene>
    <name evidence="1" type="ORF">B1R32_12119</name>
</gene>
<dbReference type="InterPro" id="IPR029063">
    <property type="entry name" value="SAM-dependent_MTases_sf"/>
</dbReference>
<comment type="caution">
    <text evidence="1">The sequence shown here is derived from an EMBL/GenBank/DDBJ whole genome shotgun (WGS) entry which is preliminary data.</text>
</comment>
<dbReference type="InParanoid" id="A0A2S8SPT1"/>
<dbReference type="PANTHER" id="PTHR43861">
    <property type="entry name" value="TRANS-ACONITATE 2-METHYLTRANSFERASE-RELATED"/>
    <property type="match status" value="1"/>
</dbReference>
<dbReference type="OrthoDB" id="7537532at2"/>
<dbReference type="SUPFAM" id="SSF53335">
    <property type="entry name" value="S-adenosyl-L-methionine-dependent methyltransferases"/>
    <property type="match status" value="1"/>
</dbReference>
<dbReference type="Pfam" id="PF13489">
    <property type="entry name" value="Methyltransf_23"/>
    <property type="match status" value="1"/>
</dbReference>
<dbReference type="GO" id="GO:0032259">
    <property type="term" value="P:methylation"/>
    <property type="evidence" value="ECO:0007669"/>
    <property type="project" value="UniProtKB-KW"/>
</dbReference>
<evidence type="ECO:0000313" key="2">
    <source>
        <dbReference type="Proteomes" id="UP000237684"/>
    </source>
</evidence>
<keyword evidence="2" id="KW-1185">Reference proteome</keyword>
<dbReference type="CDD" id="cd02440">
    <property type="entry name" value="AdoMet_MTases"/>
    <property type="match status" value="1"/>
</dbReference>
<dbReference type="AlphaFoldDB" id="A0A2S8SPT1"/>
<protein>
    <submittedName>
        <fullName evidence="1">Methyltransferase domain-containing protein</fullName>
    </submittedName>
</protein>
<keyword evidence="1" id="KW-0808">Transferase</keyword>
<dbReference type="GO" id="GO:0008168">
    <property type="term" value="F:methyltransferase activity"/>
    <property type="evidence" value="ECO:0007669"/>
    <property type="project" value="UniProtKB-KW"/>
</dbReference>
<organism evidence="1 2">
    <name type="scientific">Abditibacterium utsteinense</name>
    <dbReference type="NCBI Taxonomy" id="1960156"/>
    <lineage>
        <taxon>Bacteria</taxon>
        <taxon>Pseudomonadati</taxon>
        <taxon>Abditibacteriota</taxon>
        <taxon>Abditibacteriia</taxon>
        <taxon>Abditibacteriales</taxon>
        <taxon>Abditibacteriaceae</taxon>
        <taxon>Abditibacterium</taxon>
    </lineage>
</organism>
<evidence type="ECO:0000313" key="1">
    <source>
        <dbReference type="EMBL" id="PQV62807.1"/>
    </source>
</evidence>
<sequence>MRSECVICGGAEVLGLNERRPGVDVVVCKACGLVWNRLMREEPEQEQFYRETNRSSRHISRRYLVTRLLRAACILDFLGADLQAGLRHLDVGCAEGTLLTLTRARGLDVTGLELDSWHAPFAREVRGLAVHSTILETAPLSDESLDLVSFVHVLEHLFDPIRTLNRARDLLVGGGLLYVEVPNLNQPLPGLRRFFRHQHNFYFTANTLRALVSAAGFVPLRVAVSPRDASVQLLARKGEVKPASTDSIWRDDPARIQAHITTDRPRHYLMLPLLLRRLQQERLKGQAVRRFGAAFAELQSGSTSSPVSESALEESH</sequence>
<dbReference type="RefSeq" id="WP_106381044.1">
    <property type="nucleotide sequence ID" value="NZ_NIGF01000021.1"/>
</dbReference>
<dbReference type="EMBL" id="NIGF01000021">
    <property type="protein sequence ID" value="PQV62807.1"/>
    <property type="molecule type" value="Genomic_DNA"/>
</dbReference>
<proteinExistence type="predicted"/>
<name>A0A2S8SPT1_9BACT</name>